<dbReference type="GO" id="GO:0016747">
    <property type="term" value="F:acyltransferase activity, transferring groups other than amino-acyl groups"/>
    <property type="evidence" value="ECO:0007669"/>
    <property type="project" value="InterPro"/>
</dbReference>
<feature type="domain" description="N-acetyltransferase" evidence="1">
    <location>
        <begin position="17"/>
        <end position="157"/>
    </location>
</feature>
<protein>
    <submittedName>
        <fullName evidence="2">GNAT family N-acetyltransferase</fullName>
    </submittedName>
</protein>
<dbReference type="RefSeq" id="WP_150996268.1">
    <property type="nucleotide sequence ID" value="NZ_BPQY01000114.1"/>
</dbReference>
<dbReference type="InterPro" id="IPR000182">
    <property type="entry name" value="GNAT_dom"/>
</dbReference>
<comment type="caution">
    <text evidence="2">The sequence shown here is derived from an EMBL/GenBank/DDBJ whole genome shotgun (WGS) entry which is preliminary data.</text>
</comment>
<keyword evidence="3" id="KW-1185">Reference proteome</keyword>
<accession>A0A6L3T806</accession>
<dbReference type="Proteomes" id="UP000474159">
    <property type="component" value="Unassembled WGS sequence"/>
</dbReference>
<proteinExistence type="predicted"/>
<dbReference type="Gene3D" id="3.40.630.30">
    <property type="match status" value="1"/>
</dbReference>
<dbReference type="AlphaFoldDB" id="A0A6L3T806"/>
<keyword evidence="2" id="KW-0808">Transferase</keyword>
<gene>
    <name evidence="2" type="ORF">F6X53_00950</name>
</gene>
<dbReference type="InterPro" id="IPR051531">
    <property type="entry name" value="N-acetyltransferase"/>
</dbReference>
<name>A0A6L3T806_9HYPH</name>
<evidence type="ECO:0000313" key="2">
    <source>
        <dbReference type="EMBL" id="KAB1081701.1"/>
    </source>
</evidence>
<dbReference type="SUPFAM" id="SSF55729">
    <property type="entry name" value="Acyl-CoA N-acyltransferases (Nat)"/>
    <property type="match status" value="1"/>
</dbReference>
<evidence type="ECO:0000259" key="1">
    <source>
        <dbReference type="Pfam" id="PF13302"/>
    </source>
</evidence>
<dbReference type="EMBL" id="VZZK01000001">
    <property type="protein sequence ID" value="KAB1081701.1"/>
    <property type="molecule type" value="Genomic_DNA"/>
</dbReference>
<dbReference type="PANTHER" id="PTHR43792">
    <property type="entry name" value="GNAT FAMILY, PUTATIVE (AFU_ORTHOLOGUE AFUA_3G00765)-RELATED-RELATED"/>
    <property type="match status" value="1"/>
</dbReference>
<organism evidence="2 3">
    <name type="scientific">Methylobacterium soli</name>
    <dbReference type="NCBI Taxonomy" id="553447"/>
    <lineage>
        <taxon>Bacteria</taxon>
        <taxon>Pseudomonadati</taxon>
        <taxon>Pseudomonadota</taxon>
        <taxon>Alphaproteobacteria</taxon>
        <taxon>Hyphomicrobiales</taxon>
        <taxon>Methylobacteriaceae</taxon>
        <taxon>Methylobacterium</taxon>
    </lineage>
</organism>
<dbReference type="InterPro" id="IPR016181">
    <property type="entry name" value="Acyl_CoA_acyltransferase"/>
</dbReference>
<sequence length="207" mass="22795">MFPDLTRDDVFRLETRRLWLRWPCAADAAAIVALAGDKAVAEMTARIPHPLDRTTVDAFILKARWSNSEGRSLVMGIAPRGKPQSLIGIVSIEPDPGEAGPHLGYWLGAPHWGNGLVTEAVGAMVEAYFAYTPGRLLTSAARIENAASRRVLQKCGFAHAGSVLAPYPARGCDLPVDRFRLDRRMWERRRESQGRESRGLDLVAVHA</sequence>
<reference evidence="2 3" key="1">
    <citation type="submission" date="2019-09" db="EMBL/GenBank/DDBJ databases">
        <title>YIM 48816 draft genome.</title>
        <authorList>
            <person name="Jiang L."/>
        </authorList>
    </citation>
    <scope>NUCLEOTIDE SEQUENCE [LARGE SCALE GENOMIC DNA]</scope>
    <source>
        <strain evidence="2 3">YIM 48816</strain>
    </source>
</reference>
<dbReference type="Pfam" id="PF13302">
    <property type="entry name" value="Acetyltransf_3"/>
    <property type="match status" value="1"/>
</dbReference>
<dbReference type="OrthoDB" id="9804153at2"/>
<evidence type="ECO:0000313" key="3">
    <source>
        <dbReference type="Proteomes" id="UP000474159"/>
    </source>
</evidence>